<dbReference type="Proteomes" id="UP000092460">
    <property type="component" value="Unassembled WGS sequence"/>
</dbReference>
<accession>A0A1B0B0V6</accession>
<dbReference type="Gene3D" id="2.60.40.10">
    <property type="entry name" value="Immunoglobulins"/>
    <property type="match status" value="1"/>
</dbReference>
<dbReference type="EMBL" id="JXJN01006842">
    <property type="status" value="NOT_ANNOTATED_CDS"/>
    <property type="molecule type" value="Genomic_DNA"/>
</dbReference>
<proteinExistence type="predicted"/>
<dbReference type="SUPFAM" id="SSF48726">
    <property type="entry name" value="Immunoglobulin"/>
    <property type="match status" value="1"/>
</dbReference>
<evidence type="ECO:0008006" key="3">
    <source>
        <dbReference type="Google" id="ProtNLM"/>
    </source>
</evidence>
<reference evidence="1" key="2">
    <citation type="submission" date="2020-05" db="UniProtKB">
        <authorList>
            <consortium name="EnsemblMetazoa"/>
        </authorList>
    </citation>
    <scope>IDENTIFICATION</scope>
    <source>
        <strain evidence="1">IAEA</strain>
    </source>
</reference>
<dbReference type="InterPro" id="IPR013783">
    <property type="entry name" value="Ig-like_fold"/>
</dbReference>
<evidence type="ECO:0000313" key="1">
    <source>
        <dbReference type="EnsemblMetazoa" id="GPPI015103-PA"/>
    </source>
</evidence>
<reference evidence="2" key="1">
    <citation type="submission" date="2015-01" db="EMBL/GenBank/DDBJ databases">
        <authorList>
            <person name="Aksoy S."/>
            <person name="Warren W."/>
            <person name="Wilson R.K."/>
        </authorList>
    </citation>
    <scope>NUCLEOTIDE SEQUENCE [LARGE SCALE GENOMIC DNA]</scope>
    <source>
        <strain evidence="2">IAEA</strain>
    </source>
</reference>
<evidence type="ECO:0000313" key="2">
    <source>
        <dbReference type="Proteomes" id="UP000092460"/>
    </source>
</evidence>
<dbReference type="EnsemblMetazoa" id="GPPI015103-RA">
    <property type="protein sequence ID" value="GPPI015103-PA"/>
    <property type="gene ID" value="GPPI015103"/>
</dbReference>
<dbReference type="AlphaFoldDB" id="A0A1B0B0V6"/>
<dbReference type="InterPro" id="IPR036179">
    <property type="entry name" value="Ig-like_dom_sf"/>
</dbReference>
<name>A0A1B0B0V6_9MUSC</name>
<dbReference type="EMBL" id="JXJN01006843">
    <property type="status" value="NOT_ANNOTATED_CDS"/>
    <property type="molecule type" value="Genomic_DNA"/>
</dbReference>
<dbReference type="VEuPathDB" id="VectorBase:GPPI015103"/>
<protein>
    <recommendedName>
        <fullName evidence="3">Ig-like domain-containing protein</fullName>
    </recommendedName>
</protein>
<organism evidence="1 2">
    <name type="scientific">Glossina palpalis gambiensis</name>
    <dbReference type="NCBI Taxonomy" id="67801"/>
    <lineage>
        <taxon>Eukaryota</taxon>
        <taxon>Metazoa</taxon>
        <taxon>Ecdysozoa</taxon>
        <taxon>Arthropoda</taxon>
        <taxon>Hexapoda</taxon>
        <taxon>Insecta</taxon>
        <taxon>Pterygota</taxon>
        <taxon>Neoptera</taxon>
        <taxon>Endopterygota</taxon>
        <taxon>Diptera</taxon>
        <taxon>Brachycera</taxon>
        <taxon>Muscomorpha</taxon>
        <taxon>Hippoboscoidea</taxon>
        <taxon>Glossinidae</taxon>
        <taxon>Glossina</taxon>
    </lineage>
</organism>
<sequence>MPPLIKNLQELVLKFKIVPVVNSKRETDAGVYWCEAKNELGVARSRNATLQVADKCGIQRFRYNSKLNFVVKSIFE</sequence>
<keyword evidence="2" id="KW-1185">Reference proteome</keyword>
<dbReference type="STRING" id="67801.A0A1B0B0V6"/>